<organism evidence="2 3">
    <name type="scientific">Caerostris extrusa</name>
    <name type="common">Bark spider</name>
    <name type="synonym">Caerostris bankana</name>
    <dbReference type="NCBI Taxonomy" id="172846"/>
    <lineage>
        <taxon>Eukaryota</taxon>
        <taxon>Metazoa</taxon>
        <taxon>Ecdysozoa</taxon>
        <taxon>Arthropoda</taxon>
        <taxon>Chelicerata</taxon>
        <taxon>Arachnida</taxon>
        <taxon>Araneae</taxon>
        <taxon>Araneomorphae</taxon>
        <taxon>Entelegynae</taxon>
        <taxon>Araneoidea</taxon>
        <taxon>Araneidae</taxon>
        <taxon>Caerostris</taxon>
    </lineage>
</organism>
<feature type="transmembrane region" description="Helical" evidence="1">
    <location>
        <begin position="99"/>
        <end position="123"/>
    </location>
</feature>
<keyword evidence="1" id="KW-1133">Transmembrane helix</keyword>
<keyword evidence="1" id="KW-0812">Transmembrane</keyword>
<evidence type="ECO:0000256" key="1">
    <source>
        <dbReference type="SAM" id="Phobius"/>
    </source>
</evidence>
<reference evidence="2 3" key="1">
    <citation type="submission" date="2021-06" db="EMBL/GenBank/DDBJ databases">
        <title>Caerostris extrusa draft genome.</title>
        <authorList>
            <person name="Kono N."/>
            <person name="Arakawa K."/>
        </authorList>
    </citation>
    <scope>NUCLEOTIDE SEQUENCE [LARGE SCALE GENOMIC DNA]</scope>
</reference>
<dbReference type="EMBL" id="BPLR01008670">
    <property type="protein sequence ID" value="GIY26336.1"/>
    <property type="molecule type" value="Genomic_DNA"/>
</dbReference>
<name>A0AAV4S190_CAEEX</name>
<protein>
    <submittedName>
        <fullName evidence="2">Uncharacterized protein</fullName>
    </submittedName>
</protein>
<keyword evidence="1" id="KW-0472">Membrane</keyword>
<evidence type="ECO:0000313" key="3">
    <source>
        <dbReference type="Proteomes" id="UP001054945"/>
    </source>
</evidence>
<feature type="transmembrane region" description="Helical" evidence="1">
    <location>
        <begin position="39"/>
        <end position="60"/>
    </location>
</feature>
<keyword evidence="3" id="KW-1185">Reference proteome</keyword>
<evidence type="ECO:0000313" key="2">
    <source>
        <dbReference type="EMBL" id="GIY26336.1"/>
    </source>
</evidence>
<dbReference type="Proteomes" id="UP001054945">
    <property type="component" value="Unassembled WGS sequence"/>
</dbReference>
<comment type="caution">
    <text evidence="2">The sequence shown here is derived from an EMBL/GenBank/DDBJ whole genome shotgun (WGS) entry which is preliminary data.</text>
</comment>
<gene>
    <name evidence="2" type="primary">AVEN_7304_1</name>
    <name evidence="2" type="ORF">CEXT_542971</name>
</gene>
<dbReference type="AlphaFoldDB" id="A0AAV4S190"/>
<proteinExistence type="predicted"/>
<sequence>MEIKILSDIPAALSNVSSSEIAARIDCIEGENLCRNSSIIKLSVIIILIASVSCILASNMNESEHRTSPLNIQFSRRPAGSAMKGLPGLESVLGVMGPLALAAMVSLPFVAPAAAALLPLASLTNMFGRRRRYLDDPKDTFAEAETLLRRIHAAAIHRNVQ</sequence>
<accession>A0AAV4S190</accession>